<dbReference type="EC" id="6.2.1.1" evidence="5"/>
<reference evidence="11" key="3">
    <citation type="submission" date="2015-06" db="UniProtKB">
        <authorList>
            <consortium name="EnsemblMetazoa"/>
        </authorList>
    </citation>
    <scope>IDENTIFICATION</scope>
</reference>
<dbReference type="NCBIfam" id="TIGR02188">
    <property type="entry name" value="Ac_CoA_lig_AcsA"/>
    <property type="match status" value="1"/>
</dbReference>
<evidence type="ECO:0000259" key="7">
    <source>
        <dbReference type="Pfam" id="PF00501"/>
    </source>
</evidence>
<dbReference type="PANTHER" id="PTHR24095:SF14">
    <property type="entry name" value="ACETYL-COENZYME A SYNTHETASE 1"/>
    <property type="match status" value="1"/>
</dbReference>
<evidence type="ECO:0000256" key="5">
    <source>
        <dbReference type="RuleBase" id="RU361147"/>
    </source>
</evidence>
<dbReference type="AlphaFoldDB" id="R7URV1"/>
<comment type="catalytic activity">
    <reaction evidence="5">
        <text>acetate + ATP + CoA = acetyl-CoA + AMP + diphosphate</text>
        <dbReference type="Rhea" id="RHEA:23176"/>
        <dbReference type="ChEBI" id="CHEBI:30089"/>
        <dbReference type="ChEBI" id="CHEBI:30616"/>
        <dbReference type="ChEBI" id="CHEBI:33019"/>
        <dbReference type="ChEBI" id="CHEBI:57287"/>
        <dbReference type="ChEBI" id="CHEBI:57288"/>
        <dbReference type="ChEBI" id="CHEBI:456215"/>
        <dbReference type="EC" id="6.2.1.1"/>
    </reaction>
</comment>
<evidence type="ECO:0000256" key="1">
    <source>
        <dbReference type="ARBA" id="ARBA00006432"/>
    </source>
</evidence>
<evidence type="ECO:0000313" key="12">
    <source>
        <dbReference type="Proteomes" id="UP000014760"/>
    </source>
</evidence>
<dbReference type="InterPro" id="IPR042099">
    <property type="entry name" value="ANL_N_sf"/>
</dbReference>
<dbReference type="CDD" id="cd05966">
    <property type="entry name" value="ACS"/>
    <property type="match status" value="1"/>
</dbReference>
<dbReference type="Pfam" id="PF16177">
    <property type="entry name" value="ACAS_N"/>
    <property type="match status" value="1"/>
</dbReference>
<keyword evidence="2 5" id="KW-0436">Ligase</keyword>
<dbReference type="Pfam" id="PF13193">
    <property type="entry name" value="AMP-binding_C"/>
    <property type="match status" value="1"/>
</dbReference>
<dbReference type="InterPro" id="IPR032387">
    <property type="entry name" value="ACAS_N"/>
</dbReference>
<dbReference type="HOGENOM" id="CLU_000022_3_6_1"/>
<dbReference type="InterPro" id="IPR011904">
    <property type="entry name" value="Ac_CoA_lig"/>
</dbReference>
<dbReference type="GO" id="GO:0005739">
    <property type="term" value="C:mitochondrion"/>
    <property type="evidence" value="ECO:0007669"/>
    <property type="project" value="TreeGrafter"/>
</dbReference>
<proteinExistence type="inferred from homology"/>
<dbReference type="Pfam" id="PF00501">
    <property type="entry name" value="AMP-binding"/>
    <property type="match status" value="1"/>
</dbReference>
<feature type="domain" description="Acetyl-coenzyme A synthetase N-terminal" evidence="9">
    <location>
        <begin position="62"/>
        <end position="118"/>
    </location>
</feature>
<keyword evidence="3 5" id="KW-0547">Nucleotide-binding</keyword>
<comment type="similarity">
    <text evidence="1 5">Belongs to the ATP-dependent AMP-binding enzyme family.</text>
</comment>
<dbReference type="PANTHER" id="PTHR24095">
    <property type="entry name" value="ACETYL-COENZYME A SYNTHETASE"/>
    <property type="match status" value="1"/>
</dbReference>
<keyword evidence="6" id="KW-0812">Transmembrane</keyword>
<feature type="transmembrane region" description="Helical" evidence="6">
    <location>
        <begin position="172"/>
        <end position="194"/>
    </location>
</feature>
<dbReference type="FunFam" id="3.30.300.30:FF:000004">
    <property type="entry name" value="Acetyl-coenzyme A synthetase"/>
    <property type="match status" value="1"/>
</dbReference>
<accession>R7URV1</accession>
<dbReference type="PROSITE" id="PS00455">
    <property type="entry name" value="AMP_BINDING"/>
    <property type="match status" value="1"/>
</dbReference>
<evidence type="ECO:0000259" key="9">
    <source>
        <dbReference type="Pfam" id="PF16177"/>
    </source>
</evidence>
<dbReference type="InterPro" id="IPR000873">
    <property type="entry name" value="AMP-dep_synth/lig_dom"/>
</dbReference>
<evidence type="ECO:0000256" key="3">
    <source>
        <dbReference type="ARBA" id="ARBA00022741"/>
    </source>
</evidence>
<dbReference type="STRING" id="283909.R7URV1"/>
<dbReference type="NCBIfam" id="NF001208">
    <property type="entry name" value="PRK00174.1"/>
    <property type="match status" value="1"/>
</dbReference>
<organism evidence="10">
    <name type="scientific">Capitella teleta</name>
    <name type="common">Polychaete worm</name>
    <dbReference type="NCBI Taxonomy" id="283909"/>
    <lineage>
        <taxon>Eukaryota</taxon>
        <taxon>Metazoa</taxon>
        <taxon>Spiralia</taxon>
        <taxon>Lophotrochozoa</taxon>
        <taxon>Annelida</taxon>
        <taxon>Polychaeta</taxon>
        <taxon>Sedentaria</taxon>
        <taxon>Scolecida</taxon>
        <taxon>Capitellidae</taxon>
        <taxon>Capitella</taxon>
    </lineage>
</organism>
<keyword evidence="12" id="KW-1185">Reference proteome</keyword>
<dbReference type="InterPro" id="IPR045851">
    <property type="entry name" value="AMP-bd_C_sf"/>
</dbReference>
<dbReference type="EMBL" id="KB298689">
    <property type="protein sequence ID" value="ELU08878.1"/>
    <property type="molecule type" value="Genomic_DNA"/>
</dbReference>
<feature type="domain" description="AMP-dependent synthetase/ligase" evidence="7">
    <location>
        <begin position="120"/>
        <end position="512"/>
    </location>
</feature>
<dbReference type="SUPFAM" id="SSF56801">
    <property type="entry name" value="Acetyl-CoA synthetase-like"/>
    <property type="match status" value="1"/>
</dbReference>
<evidence type="ECO:0000256" key="6">
    <source>
        <dbReference type="SAM" id="Phobius"/>
    </source>
</evidence>
<keyword evidence="6" id="KW-1133">Transmembrane helix</keyword>
<evidence type="ECO:0000313" key="11">
    <source>
        <dbReference type="EnsemblMetazoa" id="CapteP177854"/>
    </source>
</evidence>
<dbReference type="GO" id="GO:0003987">
    <property type="term" value="F:acetate-CoA ligase activity"/>
    <property type="evidence" value="ECO:0007669"/>
    <property type="project" value="UniProtKB-UniRule"/>
</dbReference>
<keyword evidence="4 5" id="KW-0067">ATP-binding</keyword>
<dbReference type="InterPro" id="IPR020845">
    <property type="entry name" value="AMP-binding_CS"/>
</dbReference>
<evidence type="ECO:0000313" key="10">
    <source>
        <dbReference type="EMBL" id="ELU08878.1"/>
    </source>
</evidence>
<feature type="domain" description="AMP-binding enzyme C-terminal" evidence="8">
    <location>
        <begin position="568"/>
        <end position="647"/>
    </location>
</feature>
<evidence type="ECO:0000259" key="8">
    <source>
        <dbReference type="Pfam" id="PF13193"/>
    </source>
</evidence>
<dbReference type="GO" id="GO:0005524">
    <property type="term" value="F:ATP binding"/>
    <property type="evidence" value="ECO:0007669"/>
    <property type="project" value="UniProtKB-UniRule"/>
</dbReference>
<dbReference type="EnsemblMetazoa" id="CapteT177854">
    <property type="protein sequence ID" value="CapteP177854"/>
    <property type="gene ID" value="CapteG177854"/>
</dbReference>
<gene>
    <name evidence="10" type="ORF">CAPTEDRAFT_177854</name>
</gene>
<dbReference type="OrthoDB" id="1706066at2759"/>
<dbReference type="Gene3D" id="3.30.300.30">
    <property type="match status" value="1"/>
</dbReference>
<reference evidence="10 12" key="2">
    <citation type="journal article" date="2013" name="Nature">
        <title>Insights into bilaterian evolution from three spiralian genomes.</title>
        <authorList>
            <person name="Simakov O."/>
            <person name="Marletaz F."/>
            <person name="Cho S.J."/>
            <person name="Edsinger-Gonzales E."/>
            <person name="Havlak P."/>
            <person name="Hellsten U."/>
            <person name="Kuo D.H."/>
            <person name="Larsson T."/>
            <person name="Lv J."/>
            <person name="Arendt D."/>
            <person name="Savage R."/>
            <person name="Osoegawa K."/>
            <person name="de Jong P."/>
            <person name="Grimwood J."/>
            <person name="Chapman J.A."/>
            <person name="Shapiro H."/>
            <person name="Aerts A."/>
            <person name="Otillar R.P."/>
            <person name="Terry A.Y."/>
            <person name="Boore J.L."/>
            <person name="Grigoriev I.V."/>
            <person name="Lindberg D.R."/>
            <person name="Seaver E.C."/>
            <person name="Weisblat D.A."/>
            <person name="Putnam N.H."/>
            <person name="Rokhsar D.S."/>
        </authorList>
    </citation>
    <scope>NUCLEOTIDE SEQUENCE</scope>
    <source>
        <strain evidence="10 12">I ESC-2004</strain>
    </source>
</reference>
<dbReference type="GO" id="GO:0019427">
    <property type="term" value="P:acetyl-CoA biosynthetic process from acetate"/>
    <property type="evidence" value="ECO:0007669"/>
    <property type="project" value="InterPro"/>
</dbReference>
<keyword evidence="6" id="KW-0472">Membrane</keyword>
<dbReference type="FunFam" id="3.40.50.12780:FF:000001">
    <property type="entry name" value="Acetyl-coenzyme A synthetase"/>
    <property type="match status" value="1"/>
</dbReference>
<dbReference type="InterPro" id="IPR025110">
    <property type="entry name" value="AMP-bd_C"/>
</dbReference>
<dbReference type="EMBL" id="AMQN01006592">
    <property type="status" value="NOT_ANNOTATED_CDS"/>
    <property type="molecule type" value="Genomic_DNA"/>
</dbReference>
<evidence type="ECO:0000256" key="2">
    <source>
        <dbReference type="ARBA" id="ARBA00022598"/>
    </source>
</evidence>
<dbReference type="OMA" id="AIKASWP"/>
<dbReference type="GO" id="GO:0016208">
    <property type="term" value="F:AMP binding"/>
    <property type="evidence" value="ECO:0007669"/>
    <property type="project" value="InterPro"/>
</dbReference>
<protein>
    <recommendedName>
        <fullName evidence="5">Acetyl-coenzyme A synthetase</fullName>
        <ecNumber evidence="5">6.2.1.1</ecNumber>
    </recommendedName>
</protein>
<sequence>MASAVRLFSQHSFVFRQKFSQCKKYALSSSCRSLHSGHSTYSGGLFTTPIPEFEDKADINSYHDLHRFSLENPREFWGTLAKSRLRWHEDFDNVMDCDMEQGKVGWFLNGKLNVAENCIDRHYERDPDRVALIWEKDEPNQHESVTYKQLYEMTNQLANTLRSHGVKKGDRVVLYLPVMPITVAAMMACARIGAVHNIVFAGFSAEALASRIQDADADTVITADQGVRGGKIIPLKSVVDAAVAKCPGVKRVFVTKRTGNKVPMGTLDIPLDKDMAAQPTECPSEIMDSEDYLFLLYTSGSTGKPKGVAHTQAGYLLYAALTQKFAFDYHPGDVFGCVADVGWITGHSYVVYGPLANGGTSVLFESIPTYPDPGRYWETVERLQINQFYGAPTAIRLLLKYDNHWVSKYDRSSLKTLGCVGEPLNHEAWEWYYNVVGEARCPIVDTWWQTETGGVCISPRPSAPGAPILPGMPMRPFFGIKPELMDTKGELLTTDDAEGALCLKTPWPGMARTIYGNHDRFIETYFKPYPGYFFSGDGAHRDGHGFYRITGRMDDVINVSGHRLGTAEIEDALDGHPDVAETAVVGYPHPIKGEGVYAYVILKEHVDKASEEIIRELRSAVKETIASYAVPEMMQITSGLPKTRSGKIMRRILRKVAANQSDDLGDITTLADPSVVEEIVKRHEEIVHDGKQR</sequence>
<name>R7URV1_CAPTE</name>
<dbReference type="Proteomes" id="UP000014760">
    <property type="component" value="Unassembled WGS sequence"/>
</dbReference>
<dbReference type="Gene3D" id="3.40.50.12780">
    <property type="entry name" value="N-terminal domain of ligase-like"/>
    <property type="match status" value="1"/>
</dbReference>
<evidence type="ECO:0000256" key="4">
    <source>
        <dbReference type="ARBA" id="ARBA00022840"/>
    </source>
</evidence>
<reference evidence="12" key="1">
    <citation type="submission" date="2012-12" db="EMBL/GenBank/DDBJ databases">
        <authorList>
            <person name="Hellsten U."/>
            <person name="Grimwood J."/>
            <person name="Chapman J.A."/>
            <person name="Shapiro H."/>
            <person name="Aerts A."/>
            <person name="Otillar R.P."/>
            <person name="Terry A.Y."/>
            <person name="Boore J.L."/>
            <person name="Simakov O."/>
            <person name="Marletaz F."/>
            <person name="Cho S.-J."/>
            <person name="Edsinger-Gonzales E."/>
            <person name="Havlak P."/>
            <person name="Kuo D.-H."/>
            <person name="Larsson T."/>
            <person name="Lv J."/>
            <person name="Arendt D."/>
            <person name="Savage R."/>
            <person name="Osoegawa K."/>
            <person name="de Jong P."/>
            <person name="Lindberg D.R."/>
            <person name="Seaver E.C."/>
            <person name="Weisblat D.A."/>
            <person name="Putnam N.H."/>
            <person name="Grigoriev I.V."/>
            <person name="Rokhsar D.S."/>
        </authorList>
    </citation>
    <scope>NUCLEOTIDE SEQUENCE</scope>
    <source>
        <strain evidence="12">I ESC-2004</strain>
    </source>
</reference>